<accession>A0A965GCX6</accession>
<reference evidence="6" key="1">
    <citation type="submission" date="2018-10" db="EMBL/GenBank/DDBJ databases">
        <title>Iterative Subtractive Binning of Freshwater Chronoseries Metagenomes Recovers Nearly Complete Genomes from over Four Hundred Novel Species.</title>
        <authorList>
            <person name="Rodriguez-R L.M."/>
            <person name="Tsementzi D."/>
            <person name="Luo C."/>
            <person name="Konstantinidis K.T."/>
        </authorList>
    </citation>
    <scope>NUCLEOTIDE SEQUENCE</scope>
    <source>
        <strain evidence="6">WB5_2A_028</strain>
    </source>
</reference>
<name>A0A965GCX6_9PROT</name>
<comment type="catalytic activity">
    <reaction evidence="2 4">
        <text>L-methionyl-[protein] + [thioredoxin]-disulfide + H2O = L-methionyl-(S)-S-oxide-[protein] + [thioredoxin]-dithiol</text>
        <dbReference type="Rhea" id="RHEA:14217"/>
        <dbReference type="Rhea" id="RHEA-COMP:10698"/>
        <dbReference type="Rhea" id="RHEA-COMP:10700"/>
        <dbReference type="Rhea" id="RHEA-COMP:12313"/>
        <dbReference type="Rhea" id="RHEA-COMP:12315"/>
        <dbReference type="ChEBI" id="CHEBI:15377"/>
        <dbReference type="ChEBI" id="CHEBI:16044"/>
        <dbReference type="ChEBI" id="CHEBI:29950"/>
        <dbReference type="ChEBI" id="CHEBI:44120"/>
        <dbReference type="ChEBI" id="CHEBI:50058"/>
        <dbReference type="EC" id="1.8.4.11"/>
    </reaction>
</comment>
<dbReference type="InterPro" id="IPR036509">
    <property type="entry name" value="Met_Sox_Rdtase_MsrA_sf"/>
</dbReference>
<dbReference type="SUPFAM" id="SSF55068">
    <property type="entry name" value="Peptide methionine sulfoxide reductase"/>
    <property type="match status" value="1"/>
</dbReference>
<evidence type="ECO:0000256" key="4">
    <source>
        <dbReference type="HAMAP-Rule" id="MF_01401"/>
    </source>
</evidence>
<dbReference type="Pfam" id="PF01625">
    <property type="entry name" value="PMSR"/>
    <property type="match status" value="1"/>
</dbReference>
<evidence type="ECO:0000313" key="7">
    <source>
        <dbReference type="Proteomes" id="UP000740727"/>
    </source>
</evidence>
<comment type="function">
    <text evidence="4">Has an important function as a repair enzyme for proteins that have been inactivated by oxidation. Catalyzes the reversible oxidation-reduction of methionine sulfoxide in proteins to methionine.</text>
</comment>
<keyword evidence="1 4" id="KW-0560">Oxidoreductase</keyword>
<dbReference type="GO" id="GO:0008113">
    <property type="term" value="F:peptide-methionine (S)-S-oxide reductase activity"/>
    <property type="evidence" value="ECO:0007669"/>
    <property type="project" value="UniProtKB-UniRule"/>
</dbReference>
<feature type="domain" description="Peptide methionine sulphoxide reductase MsrA" evidence="5">
    <location>
        <begin position="6"/>
        <end position="159"/>
    </location>
</feature>
<dbReference type="EMBL" id="RFXN01000047">
    <property type="protein sequence ID" value="NBR94018.1"/>
    <property type="molecule type" value="Genomic_DNA"/>
</dbReference>
<dbReference type="GO" id="GO:0005737">
    <property type="term" value="C:cytoplasm"/>
    <property type="evidence" value="ECO:0007669"/>
    <property type="project" value="TreeGrafter"/>
</dbReference>
<dbReference type="NCBIfam" id="TIGR00401">
    <property type="entry name" value="msrA"/>
    <property type="match status" value="1"/>
</dbReference>
<dbReference type="HAMAP" id="MF_01401">
    <property type="entry name" value="MsrA"/>
    <property type="match status" value="1"/>
</dbReference>
<organism evidence="6 7">
    <name type="scientific">Candidatus Fonsibacter lacus</name>
    <dbReference type="NCBI Taxonomy" id="2576439"/>
    <lineage>
        <taxon>Bacteria</taxon>
        <taxon>Pseudomonadati</taxon>
        <taxon>Pseudomonadota</taxon>
        <taxon>Alphaproteobacteria</taxon>
        <taxon>Candidatus Pelagibacterales</taxon>
        <taxon>Candidatus Pelagibacterales incertae sedis</taxon>
        <taxon>Candidatus Fonsibacter</taxon>
    </lineage>
</organism>
<dbReference type="InterPro" id="IPR002569">
    <property type="entry name" value="Met_Sox_Rdtase_MsrA_dom"/>
</dbReference>
<comment type="catalytic activity">
    <reaction evidence="3 4">
        <text>[thioredoxin]-disulfide + L-methionine + H2O = L-methionine (S)-S-oxide + [thioredoxin]-dithiol</text>
        <dbReference type="Rhea" id="RHEA:19993"/>
        <dbReference type="Rhea" id="RHEA-COMP:10698"/>
        <dbReference type="Rhea" id="RHEA-COMP:10700"/>
        <dbReference type="ChEBI" id="CHEBI:15377"/>
        <dbReference type="ChEBI" id="CHEBI:29950"/>
        <dbReference type="ChEBI" id="CHEBI:50058"/>
        <dbReference type="ChEBI" id="CHEBI:57844"/>
        <dbReference type="ChEBI" id="CHEBI:58772"/>
        <dbReference type="EC" id="1.8.4.11"/>
    </reaction>
</comment>
<proteinExistence type="inferred from homology"/>
<dbReference type="Proteomes" id="UP000740727">
    <property type="component" value="Unassembled WGS sequence"/>
</dbReference>
<comment type="similarity">
    <text evidence="4">Belongs to the MsrA Met sulfoxide reductase family.</text>
</comment>
<sequence length="175" mass="19659">MSSLDTAYFGTGCFWGAERRFWQMVGVVETRVGYMGGTTTHPTYKEVCTGATNHAEVVKVVFDTSQISYDQVLVAFWEMHDPTTLNRQGNDVGTQYRSAIFYTSDDQKDTAVKSKAIYQSELTKLGFSSITTEVTKAPDFWDAEEYHQRYLEKNPNGYDCHATTGVPFPVASLQS</sequence>
<dbReference type="InterPro" id="IPR050162">
    <property type="entry name" value="MsrA_MetSO_reductase"/>
</dbReference>
<gene>
    <name evidence="4 6" type="primary">msrA</name>
    <name evidence="6" type="ORF">EBT44_04180</name>
</gene>
<evidence type="ECO:0000313" key="6">
    <source>
        <dbReference type="EMBL" id="NBR94018.1"/>
    </source>
</evidence>
<evidence type="ECO:0000256" key="2">
    <source>
        <dbReference type="ARBA" id="ARBA00047806"/>
    </source>
</evidence>
<protein>
    <recommendedName>
        <fullName evidence="4">Peptide methionine sulfoxide reductase MsrA</fullName>
        <shortName evidence="4">Protein-methionine-S-oxide reductase</shortName>
        <ecNumber evidence="4">1.8.4.11</ecNumber>
    </recommendedName>
    <alternativeName>
        <fullName evidence="4">Peptide-methionine (S)-S-oxide reductase</fullName>
        <shortName evidence="4">Peptide Met(O) reductase</shortName>
    </alternativeName>
</protein>
<comment type="caution">
    <text evidence="6">The sequence shown here is derived from an EMBL/GenBank/DDBJ whole genome shotgun (WGS) entry which is preliminary data.</text>
</comment>
<dbReference type="AlphaFoldDB" id="A0A965GCX6"/>
<dbReference type="EC" id="1.8.4.11" evidence="4"/>
<dbReference type="Gene3D" id="3.30.1060.10">
    <property type="entry name" value="Peptide methionine sulphoxide reductase MsrA"/>
    <property type="match status" value="1"/>
</dbReference>
<dbReference type="GO" id="GO:0034599">
    <property type="term" value="P:cellular response to oxidative stress"/>
    <property type="evidence" value="ECO:0007669"/>
    <property type="project" value="TreeGrafter"/>
</dbReference>
<evidence type="ECO:0000259" key="5">
    <source>
        <dbReference type="Pfam" id="PF01625"/>
    </source>
</evidence>
<evidence type="ECO:0000256" key="1">
    <source>
        <dbReference type="ARBA" id="ARBA00023002"/>
    </source>
</evidence>
<feature type="active site" evidence="4">
    <location>
        <position position="13"/>
    </location>
</feature>
<evidence type="ECO:0000256" key="3">
    <source>
        <dbReference type="ARBA" id="ARBA00048782"/>
    </source>
</evidence>
<dbReference type="PANTHER" id="PTHR42799:SF2">
    <property type="entry name" value="MITOCHONDRIAL PEPTIDE METHIONINE SULFOXIDE REDUCTASE"/>
    <property type="match status" value="1"/>
</dbReference>
<dbReference type="PANTHER" id="PTHR42799">
    <property type="entry name" value="MITOCHONDRIAL PEPTIDE METHIONINE SULFOXIDE REDUCTASE"/>
    <property type="match status" value="1"/>
</dbReference>